<dbReference type="EMBL" id="AWUE01011959">
    <property type="protein sequence ID" value="OMP10266.1"/>
    <property type="molecule type" value="Genomic_DNA"/>
</dbReference>
<dbReference type="Proteomes" id="UP000187203">
    <property type="component" value="Unassembled WGS sequence"/>
</dbReference>
<proteinExistence type="predicted"/>
<name>A0A1R3KT72_9ROSI</name>
<feature type="compositionally biased region" description="Basic and acidic residues" evidence="1">
    <location>
        <begin position="1"/>
        <end position="17"/>
    </location>
</feature>
<protein>
    <submittedName>
        <fullName evidence="2">Uncharacterized protein</fullName>
    </submittedName>
</protein>
<comment type="caution">
    <text evidence="2">The sequence shown here is derived from an EMBL/GenBank/DDBJ whole genome shotgun (WGS) entry which is preliminary data.</text>
</comment>
<evidence type="ECO:0000256" key="1">
    <source>
        <dbReference type="SAM" id="MobiDB-lite"/>
    </source>
</evidence>
<sequence>MRTYDSARRSNTKENEGSMRTTKVGVLVKGGPISK</sequence>
<dbReference type="AlphaFoldDB" id="A0A1R3KT72"/>
<evidence type="ECO:0000313" key="2">
    <source>
        <dbReference type="EMBL" id="OMP10266.1"/>
    </source>
</evidence>
<keyword evidence="3" id="KW-1185">Reference proteome</keyword>
<reference evidence="3" key="1">
    <citation type="submission" date="2013-09" db="EMBL/GenBank/DDBJ databases">
        <title>Corchorus olitorius genome sequencing.</title>
        <authorList>
            <person name="Alam M."/>
            <person name="Haque M.S."/>
            <person name="Islam M.S."/>
            <person name="Emdad E.M."/>
            <person name="Islam M.M."/>
            <person name="Ahmed B."/>
            <person name="Halim A."/>
            <person name="Hossen Q.M.M."/>
            <person name="Hossain M.Z."/>
            <person name="Ahmed R."/>
            <person name="Khan M.M."/>
            <person name="Islam R."/>
            <person name="Rashid M.M."/>
            <person name="Khan S.A."/>
            <person name="Rahman M.S."/>
            <person name="Alam M."/>
            <person name="Yahiya A.S."/>
            <person name="Khan M.S."/>
            <person name="Azam M.S."/>
            <person name="Haque T."/>
            <person name="Lashkar M.Z.H."/>
            <person name="Akhand A.I."/>
            <person name="Morshed G."/>
            <person name="Roy S."/>
            <person name="Uddin K.S."/>
            <person name="Rabeya T."/>
            <person name="Hossain A.S."/>
            <person name="Chowdhury A."/>
            <person name="Snigdha A.R."/>
            <person name="Mortoza M.S."/>
            <person name="Matin S.A."/>
            <person name="Hoque S.M.E."/>
            <person name="Islam M.K."/>
            <person name="Roy D.K."/>
            <person name="Haider R."/>
            <person name="Moosa M.M."/>
            <person name="Elias S.M."/>
            <person name="Hasan A.M."/>
            <person name="Jahan S."/>
            <person name="Shafiuddin M."/>
            <person name="Mahmood N."/>
            <person name="Shommy N.S."/>
        </authorList>
    </citation>
    <scope>NUCLEOTIDE SEQUENCE [LARGE SCALE GENOMIC DNA]</scope>
    <source>
        <strain evidence="3">cv. O-4</strain>
    </source>
</reference>
<feature type="region of interest" description="Disordered" evidence="1">
    <location>
        <begin position="1"/>
        <end position="35"/>
    </location>
</feature>
<evidence type="ECO:0000313" key="3">
    <source>
        <dbReference type="Proteomes" id="UP000187203"/>
    </source>
</evidence>
<accession>A0A1R3KT72</accession>
<gene>
    <name evidence="2" type="ORF">COLO4_04665</name>
</gene>
<organism evidence="2 3">
    <name type="scientific">Corchorus olitorius</name>
    <dbReference type="NCBI Taxonomy" id="93759"/>
    <lineage>
        <taxon>Eukaryota</taxon>
        <taxon>Viridiplantae</taxon>
        <taxon>Streptophyta</taxon>
        <taxon>Embryophyta</taxon>
        <taxon>Tracheophyta</taxon>
        <taxon>Spermatophyta</taxon>
        <taxon>Magnoliopsida</taxon>
        <taxon>eudicotyledons</taxon>
        <taxon>Gunneridae</taxon>
        <taxon>Pentapetalae</taxon>
        <taxon>rosids</taxon>
        <taxon>malvids</taxon>
        <taxon>Malvales</taxon>
        <taxon>Malvaceae</taxon>
        <taxon>Grewioideae</taxon>
        <taxon>Apeibeae</taxon>
        <taxon>Corchorus</taxon>
    </lineage>
</organism>